<evidence type="ECO:0000256" key="1">
    <source>
        <dbReference type="ARBA" id="ARBA00007657"/>
    </source>
</evidence>
<keyword evidence="7" id="KW-1185">Reference proteome</keyword>
<dbReference type="SUPFAM" id="SSF48371">
    <property type="entry name" value="ARM repeat"/>
    <property type="match status" value="1"/>
</dbReference>
<feature type="chain" id="PRO_5047391730" description="TATA-binding protein interacting (TIP20) domain-containing protein" evidence="4">
    <location>
        <begin position="20"/>
        <end position="797"/>
    </location>
</feature>
<evidence type="ECO:0000259" key="5">
    <source>
        <dbReference type="Pfam" id="PF08623"/>
    </source>
</evidence>
<dbReference type="InterPro" id="IPR011989">
    <property type="entry name" value="ARM-like"/>
</dbReference>
<keyword evidence="3" id="KW-0833">Ubl conjugation pathway</keyword>
<gene>
    <name evidence="6" type="ORF">OEZ85_006378</name>
</gene>
<keyword evidence="2" id="KW-0677">Repeat</keyword>
<proteinExistence type="inferred from homology"/>
<dbReference type="PANTHER" id="PTHR12696">
    <property type="entry name" value="TIP120"/>
    <property type="match status" value="1"/>
</dbReference>
<accession>A0ABY8TWH3</accession>
<dbReference type="Proteomes" id="UP001244341">
    <property type="component" value="Chromosome 4b"/>
</dbReference>
<comment type="similarity">
    <text evidence="1">Belongs to the CAND family.</text>
</comment>
<dbReference type="InterPro" id="IPR039852">
    <property type="entry name" value="CAND1/CAND2"/>
</dbReference>
<dbReference type="EMBL" id="CP126211">
    <property type="protein sequence ID" value="WIA12743.1"/>
    <property type="molecule type" value="Genomic_DNA"/>
</dbReference>
<feature type="domain" description="TATA-binding protein interacting (TIP20)" evidence="5">
    <location>
        <begin position="605"/>
        <end position="768"/>
    </location>
</feature>
<dbReference type="InterPro" id="IPR013932">
    <property type="entry name" value="TATA-bd_TIP120"/>
</dbReference>
<dbReference type="Pfam" id="PF08623">
    <property type="entry name" value="TIP120"/>
    <property type="match status" value="1"/>
</dbReference>
<keyword evidence="4" id="KW-0732">Signal</keyword>
<dbReference type="Gene3D" id="1.25.10.10">
    <property type="entry name" value="Leucine-rich Repeat Variant"/>
    <property type="match status" value="1"/>
</dbReference>
<dbReference type="InterPro" id="IPR016024">
    <property type="entry name" value="ARM-type_fold"/>
</dbReference>
<reference evidence="6 7" key="1">
    <citation type="submission" date="2023-05" db="EMBL/GenBank/DDBJ databases">
        <title>A 100% complete, gapless, phased diploid assembly of the Scenedesmus obliquus UTEX 3031 genome.</title>
        <authorList>
            <person name="Biondi T.C."/>
            <person name="Hanschen E.R."/>
            <person name="Kwon T."/>
            <person name="Eng W."/>
            <person name="Kruse C.P.S."/>
            <person name="Koehler S.I."/>
            <person name="Kunde Y."/>
            <person name="Gleasner C.D."/>
            <person name="You Mak K.T."/>
            <person name="Polle J."/>
            <person name="Hovde B.T."/>
            <person name="Starkenburg S.R."/>
        </authorList>
    </citation>
    <scope>NUCLEOTIDE SEQUENCE [LARGE SCALE GENOMIC DNA]</scope>
    <source>
        <strain evidence="6 7">DOE0152z</strain>
    </source>
</reference>
<name>A0ABY8TWH3_TETOB</name>
<sequence length="797" mass="84309">MGMSTVLRSLVGLLPGSVADHVGMLVPGILLACKDKSASSSSLKIEALTFLRAAMESNAPPVFQQHVAQLSSGVFAAVGERYYKVAAEALRVCEQMVSVIRPNPAAPTAPELAPVVAGMFSCINGRLAAQDQDQEVKECAILCMAHLVATCGDLLSAEVPGVLKLLLERLRNEITRLPAVKGFAILAQSQLELGLDGALEPVIAELTSFLRKANRLLRQAALAALEALVAKYGPSLDPAGTSALLAESSSLISDADLSIAALSLKLAVTLLRQQPAVAQQVVERVLPAGLVLVRSPLLQGAALAELQALFPALAGTGSPAAMTEALLSALLDEGRGRRDGGGSTDGSARQAQHSVAQCCAVLVVPAGQAQVDATVKQLLQMLKSADQASQRLALLCLGEIGRRTDLSSAPNVESAVNASLSSENEDIRAAASLALGGVACGNLGRFLPALLQSIEGASGQSKQQYLLLQALNEVVTTVSARKAADTRAGFTEAQVQQVLDLLVSCSRAEEECRNVVAECLGRLALLHPSEVLARLRTGLSSDSEHTRCVVVGAVKYMVVDKPHPVDDLLKDCLLDFLMLMKDPDRHVRKAAVVALSAVVHHKPGLVAAGLEQLLPLLYDQTAIKPEMIRTVDLGPFKHRIDDGLELRKAAFECLDILLTALPHVLQQQPDFLAALESGLKDHQDVKAPAHLMLVKLAASPGGGPAVLSQLDKLVEPLEKTLTAKLKSDAVKQEVDRHEELLRSCLRAVDALNRLPGSEASAPFTGFLKRTVMSGPLREKFLAAQAERQEAEGEAMEL</sequence>
<protein>
    <recommendedName>
        <fullName evidence="5">TATA-binding protein interacting (TIP20) domain-containing protein</fullName>
    </recommendedName>
</protein>
<evidence type="ECO:0000256" key="2">
    <source>
        <dbReference type="ARBA" id="ARBA00022737"/>
    </source>
</evidence>
<evidence type="ECO:0000256" key="4">
    <source>
        <dbReference type="SAM" id="SignalP"/>
    </source>
</evidence>
<evidence type="ECO:0000313" key="6">
    <source>
        <dbReference type="EMBL" id="WIA12743.1"/>
    </source>
</evidence>
<dbReference type="Pfam" id="PF25782">
    <property type="entry name" value="TPR_CAND1"/>
    <property type="match status" value="1"/>
</dbReference>
<evidence type="ECO:0000256" key="3">
    <source>
        <dbReference type="ARBA" id="ARBA00022786"/>
    </source>
</evidence>
<evidence type="ECO:0000313" key="7">
    <source>
        <dbReference type="Proteomes" id="UP001244341"/>
    </source>
</evidence>
<feature type="signal peptide" evidence="4">
    <location>
        <begin position="1"/>
        <end position="19"/>
    </location>
</feature>
<organism evidence="6 7">
    <name type="scientific">Tetradesmus obliquus</name>
    <name type="common">Green alga</name>
    <name type="synonym">Acutodesmus obliquus</name>
    <dbReference type="NCBI Taxonomy" id="3088"/>
    <lineage>
        <taxon>Eukaryota</taxon>
        <taxon>Viridiplantae</taxon>
        <taxon>Chlorophyta</taxon>
        <taxon>core chlorophytes</taxon>
        <taxon>Chlorophyceae</taxon>
        <taxon>CS clade</taxon>
        <taxon>Sphaeropleales</taxon>
        <taxon>Scenedesmaceae</taxon>
        <taxon>Tetradesmus</taxon>
    </lineage>
</organism>